<evidence type="ECO:0000313" key="2">
    <source>
        <dbReference type="Proteomes" id="UP000616151"/>
    </source>
</evidence>
<gene>
    <name evidence="1" type="ORF">JHL16_32980</name>
</gene>
<evidence type="ECO:0000313" key="1">
    <source>
        <dbReference type="EMBL" id="MBK1871227.1"/>
    </source>
</evidence>
<comment type="caution">
    <text evidence="1">The sequence shown here is derived from an EMBL/GenBank/DDBJ whole genome shotgun (WGS) entry which is preliminary data.</text>
</comment>
<reference evidence="1" key="1">
    <citation type="submission" date="2021-01" db="EMBL/GenBank/DDBJ databases">
        <authorList>
            <person name="Sun Q."/>
        </authorList>
    </citation>
    <scope>NUCLEOTIDE SEQUENCE</scope>
    <source>
        <strain evidence="1">YIM B02566</strain>
    </source>
</reference>
<dbReference type="EMBL" id="JAENHL010000008">
    <property type="protein sequence ID" value="MBK1871227.1"/>
    <property type="molecule type" value="Genomic_DNA"/>
</dbReference>
<accession>A0ACC5RF35</accession>
<organism evidence="1 2">
    <name type="scientific">Taklimakanibacter albus</name>
    <dbReference type="NCBI Taxonomy" id="2800327"/>
    <lineage>
        <taxon>Bacteria</taxon>
        <taxon>Pseudomonadati</taxon>
        <taxon>Pseudomonadota</taxon>
        <taxon>Alphaproteobacteria</taxon>
        <taxon>Hyphomicrobiales</taxon>
        <taxon>Aestuariivirgaceae</taxon>
        <taxon>Taklimakanibacter</taxon>
    </lineage>
</organism>
<protein>
    <submittedName>
        <fullName evidence="1">Hemin uptake protein HemP</fullName>
    </submittedName>
</protein>
<name>A0ACC5RF35_9HYPH</name>
<keyword evidence="2" id="KW-1185">Reference proteome</keyword>
<proteinExistence type="predicted"/>
<sequence>MINPTPHIDPAPQKAPAAYEGETANGAATYSSRDLFRDKTEIRIEHQGEMYRLRITRSGGLLLNK</sequence>
<dbReference type="Proteomes" id="UP000616151">
    <property type="component" value="Unassembled WGS sequence"/>
</dbReference>